<keyword evidence="1" id="KW-0732">Signal</keyword>
<keyword evidence="3" id="KW-1185">Reference proteome</keyword>
<feature type="chain" id="PRO_5045266648" evidence="1">
    <location>
        <begin position="26"/>
        <end position="257"/>
    </location>
</feature>
<gene>
    <name evidence="2" type="ORF">SAMN05216402_2349</name>
</gene>
<feature type="signal peptide" evidence="1">
    <location>
        <begin position="1"/>
        <end position="25"/>
    </location>
</feature>
<protein>
    <submittedName>
        <fullName evidence="2">PEP-CTERM protein-sorting domain-containing protein</fullName>
    </submittedName>
</protein>
<dbReference type="InterPro" id="IPR013424">
    <property type="entry name" value="Ice-binding_C"/>
</dbReference>
<dbReference type="EMBL" id="FNKY01000001">
    <property type="protein sequence ID" value="SDQ80271.1"/>
    <property type="molecule type" value="Genomic_DNA"/>
</dbReference>
<dbReference type="RefSeq" id="WP_074632681.1">
    <property type="nucleotide sequence ID" value="NZ_FNKY01000001.1"/>
</dbReference>
<accession>A0ABY0TGM5</accession>
<evidence type="ECO:0000313" key="2">
    <source>
        <dbReference type="EMBL" id="SDQ80271.1"/>
    </source>
</evidence>
<evidence type="ECO:0000256" key="1">
    <source>
        <dbReference type="SAM" id="SignalP"/>
    </source>
</evidence>
<reference evidence="2 3" key="1">
    <citation type="submission" date="2016-10" db="EMBL/GenBank/DDBJ databases">
        <authorList>
            <person name="Varghese N."/>
            <person name="Submissions S."/>
        </authorList>
    </citation>
    <scope>NUCLEOTIDE SEQUENCE [LARGE SCALE GENOMIC DNA]</scope>
    <source>
        <strain evidence="2 3">Nl1</strain>
    </source>
</reference>
<sequence>MNKFRQGLVIGLGSISIGLSQGAVATPITAAATLDWSQLQLVFTSLNGSESAATFSNYRTSLSSQGDSGRMNESNSKSVNDWGSTIETNADAGGVHASTLASSLSFSGSAMATNGSASSSGTRSLDFFADGPGVLTVIVPYTLSLIGDSDCYYCYYDHATVSGNASFNNYTGNGSSSAQSNVSYSLTDDYWNPSPDSQAGSLVFGIVTSRAGYGSLSVGFDLSAQASVVPEPQTYAMLLAGLMLIGRIARRRSISFT</sequence>
<organism evidence="2 3">
    <name type="scientific">Nitrosospira multiformis</name>
    <dbReference type="NCBI Taxonomy" id="1231"/>
    <lineage>
        <taxon>Bacteria</taxon>
        <taxon>Pseudomonadati</taxon>
        <taxon>Pseudomonadota</taxon>
        <taxon>Betaproteobacteria</taxon>
        <taxon>Nitrosomonadales</taxon>
        <taxon>Nitrosomonadaceae</taxon>
        <taxon>Nitrosospira</taxon>
    </lineage>
</organism>
<dbReference type="NCBIfam" id="TIGR02595">
    <property type="entry name" value="PEP_CTERM"/>
    <property type="match status" value="1"/>
</dbReference>
<name>A0ABY0TGM5_9PROT</name>
<evidence type="ECO:0000313" key="3">
    <source>
        <dbReference type="Proteomes" id="UP000183471"/>
    </source>
</evidence>
<proteinExistence type="predicted"/>
<comment type="caution">
    <text evidence="2">The sequence shown here is derived from an EMBL/GenBank/DDBJ whole genome shotgun (WGS) entry which is preliminary data.</text>
</comment>
<dbReference type="Proteomes" id="UP000183471">
    <property type="component" value="Unassembled WGS sequence"/>
</dbReference>